<dbReference type="SUPFAM" id="SSF53383">
    <property type="entry name" value="PLP-dependent transferases"/>
    <property type="match status" value="1"/>
</dbReference>
<reference evidence="5 6" key="1">
    <citation type="journal article" date="2019" name="Int. J. Syst. Evol. Microbiol.">
        <title>The Global Catalogue of Microorganisms (GCM) 10K type strain sequencing project: providing services to taxonomists for standard genome sequencing and annotation.</title>
        <authorList>
            <consortium name="The Broad Institute Genomics Platform"/>
            <consortium name="The Broad Institute Genome Sequencing Center for Infectious Disease"/>
            <person name="Wu L."/>
            <person name="Ma J."/>
        </authorList>
    </citation>
    <scope>NUCLEOTIDE SEQUENCE [LARGE SCALE GENOMIC DNA]</scope>
    <source>
        <strain evidence="5 6">JCM 15749</strain>
    </source>
</reference>
<evidence type="ECO:0000313" key="5">
    <source>
        <dbReference type="EMBL" id="GAA2082997.1"/>
    </source>
</evidence>
<evidence type="ECO:0000313" key="6">
    <source>
        <dbReference type="Proteomes" id="UP001501480"/>
    </source>
</evidence>
<keyword evidence="2" id="KW-0032">Aminotransferase</keyword>
<dbReference type="InterPro" id="IPR015421">
    <property type="entry name" value="PyrdxlP-dep_Trfase_major"/>
</dbReference>
<dbReference type="Gene3D" id="3.40.640.10">
    <property type="entry name" value="Type I PLP-dependent aspartate aminotransferase-like (Major domain)"/>
    <property type="match status" value="1"/>
</dbReference>
<dbReference type="InterPro" id="IPR004839">
    <property type="entry name" value="Aminotransferase_I/II_large"/>
</dbReference>
<evidence type="ECO:0000259" key="4">
    <source>
        <dbReference type="Pfam" id="PF00155"/>
    </source>
</evidence>
<dbReference type="RefSeq" id="WP_344329204.1">
    <property type="nucleotide sequence ID" value="NZ_BAAAPY010000010.1"/>
</dbReference>
<proteinExistence type="predicted"/>
<evidence type="ECO:0000256" key="2">
    <source>
        <dbReference type="ARBA" id="ARBA00022576"/>
    </source>
</evidence>
<keyword evidence="3" id="KW-0808">Transferase</keyword>
<comment type="cofactor">
    <cofactor evidence="1">
        <name>pyridoxal 5'-phosphate</name>
        <dbReference type="ChEBI" id="CHEBI:597326"/>
    </cofactor>
</comment>
<dbReference type="NCBIfam" id="TIGR03539">
    <property type="entry name" value="DapC_actino"/>
    <property type="match status" value="1"/>
</dbReference>
<evidence type="ECO:0000256" key="1">
    <source>
        <dbReference type="ARBA" id="ARBA00001933"/>
    </source>
</evidence>
<name>A0ABN2W3Q4_9ACTN</name>
<dbReference type="InterPro" id="IPR015422">
    <property type="entry name" value="PyrdxlP-dep_Trfase_small"/>
</dbReference>
<feature type="domain" description="Aminotransferase class I/classII large" evidence="4">
    <location>
        <begin position="36"/>
        <end position="369"/>
    </location>
</feature>
<keyword evidence="6" id="KW-1185">Reference proteome</keyword>
<dbReference type="InterPro" id="IPR019880">
    <property type="entry name" value="OxyQ"/>
</dbReference>
<accession>A0ABN2W3Q4</accession>
<dbReference type="Proteomes" id="UP001501480">
    <property type="component" value="Unassembled WGS sequence"/>
</dbReference>
<dbReference type="Gene3D" id="3.90.1150.10">
    <property type="entry name" value="Aspartate Aminotransferase, domain 1"/>
    <property type="match status" value="1"/>
</dbReference>
<sequence>MGAGSVDRRVSGRFPDFPWDTIAAAKRRAGEHPDGIVDLSIGTPVDPTPAVAREALVAAADAPGYPTVLGPVAVRQAAVDWLERSAGVTGLDADQVLLTVGSKELIANLPTQLGLGTDDTVVIPELAYPTYEVGARHAGCRVVATDSTLSLGPQSPALVYVNSPANPHGRVLGPDHLRKLVAWTRERGALLVSDECYLEFGWEAEPVSVLHPDVCGGSHEGLLAVHSLSKRSNLAGYRTAFVAGDRAVVAELLAVRKHLGFMVPTPVQHALAAALGDDEHVRLQKEVYAGRRDVLRRAFEGAGWRIDHSEGSLYLWATRDEPCRTSIDWLAERGILAAPGDFYGPAGARHVRLSFMASDERIAAVVARLDVS</sequence>
<dbReference type="PANTHER" id="PTHR42832">
    <property type="entry name" value="AMINO ACID AMINOTRANSFERASE"/>
    <property type="match status" value="1"/>
</dbReference>
<protein>
    <submittedName>
        <fullName evidence="5">Succinyldiaminopimelate transaminase</fullName>
    </submittedName>
</protein>
<organism evidence="5 6">
    <name type="scientific">Aeromicrobium halocynthiae</name>
    <dbReference type="NCBI Taxonomy" id="560557"/>
    <lineage>
        <taxon>Bacteria</taxon>
        <taxon>Bacillati</taxon>
        <taxon>Actinomycetota</taxon>
        <taxon>Actinomycetes</taxon>
        <taxon>Propionibacteriales</taxon>
        <taxon>Nocardioidaceae</taxon>
        <taxon>Aeromicrobium</taxon>
    </lineage>
</organism>
<dbReference type="EMBL" id="BAAAPY010000010">
    <property type="protein sequence ID" value="GAA2082997.1"/>
    <property type="molecule type" value="Genomic_DNA"/>
</dbReference>
<dbReference type="PANTHER" id="PTHR42832:SF3">
    <property type="entry name" value="L-GLUTAMINE--4-(METHYLSULFANYL)-2-OXOBUTANOATE AMINOTRANSFERASE"/>
    <property type="match status" value="1"/>
</dbReference>
<dbReference type="InterPro" id="IPR050881">
    <property type="entry name" value="LL-DAP_aminotransferase"/>
</dbReference>
<dbReference type="CDD" id="cd00609">
    <property type="entry name" value="AAT_like"/>
    <property type="match status" value="1"/>
</dbReference>
<dbReference type="InterPro" id="IPR015424">
    <property type="entry name" value="PyrdxlP-dep_Trfase"/>
</dbReference>
<comment type="caution">
    <text evidence="5">The sequence shown here is derived from an EMBL/GenBank/DDBJ whole genome shotgun (WGS) entry which is preliminary data.</text>
</comment>
<evidence type="ECO:0000256" key="3">
    <source>
        <dbReference type="ARBA" id="ARBA00022679"/>
    </source>
</evidence>
<gene>
    <name evidence="5" type="primary">dapC</name>
    <name evidence="5" type="ORF">GCM10009821_24970</name>
</gene>
<dbReference type="Pfam" id="PF00155">
    <property type="entry name" value="Aminotran_1_2"/>
    <property type="match status" value="1"/>
</dbReference>